<dbReference type="InterPro" id="IPR036388">
    <property type="entry name" value="WH-like_DNA-bd_sf"/>
</dbReference>
<dbReference type="InterPro" id="IPR016032">
    <property type="entry name" value="Sig_transdc_resp-reg_C-effctor"/>
</dbReference>
<evidence type="ECO:0000256" key="2">
    <source>
        <dbReference type="ARBA" id="ARBA00023015"/>
    </source>
</evidence>
<dbReference type="GO" id="GO:0003677">
    <property type="term" value="F:DNA binding"/>
    <property type="evidence" value="ECO:0007669"/>
    <property type="project" value="UniProtKB-KW"/>
</dbReference>
<organism evidence="7">
    <name type="scientific">metagenome</name>
    <dbReference type="NCBI Taxonomy" id="256318"/>
    <lineage>
        <taxon>unclassified sequences</taxon>
        <taxon>metagenomes</taxon>
    </lineage>
</organism>
<dbReference type="SUPFAM" id="SSF46894">
    <property type="entry name" value="C-terminal effector domain of the bipartite response regulators"/>
    <property type="match status" value="1"/>
</dbReference>
<keyword evidence="3" id="KW-0238">DNA-binding</keyword>
<feature type="domain" description="OmpR/PhoB-type" evidence="6">
    <location>
        <begin position="1"/>
        <end position="98"/>
    </location>
</feature>
<name>A0A2P2CDQ7_9ZZZZ</name>
<dbReference type="InterPro" id="IPR027417">
    <property type="entry name" value="P-loop_NTPase"/>
</dbReference>
<evidence type="ECO:0000313" key="7">
    <source>
        <dbReference type="EMBL" id="CUR59102.1"/>
    </source>
</evidence>
<dbReference type="Pfam" id="PF03704">
    <property type="entry name" value="BTAD"/>
    <property type="match status" value="1"/>
</dbReference>
<evidence type="ECO:0000256" key="4">
    <source>
        <dbReference type="ARBA" id="ARBA00023163"/>
    </source>
</evidence>
<proteinExistence type="inferred from homology"/>
<reference evidence="7" key="1">
    <citation type="submission" date="2015-08" db="EMBL/GenBank/DDBJ databases">
        <authorList>
            <person name="Babu N.S."/>
            <person name="Beckwith C.J."/>
            <person name="Beseler K.G."/>
            <person name="Brison A."/>
            <person name="Carone J.V."/>
            <person name="Caskin T.P."/>
            <person name="Diamond M."/>
            <person name="Durham M.E."/>
            <person name="Foxe J.M."/>
            <person name="Go M."/>
            <person name="Henderson B.A."/>
            <person name="Jones I.B."/>
            <person name="McGettigan J.A."/>
            <person name="Micheletti S.J."/>
            <person name="Nasrallah M.E."/>
            <person name="Ortiz D."/>
            <person name="Piller C.R."/>
            <person name="Privatt S.R."/>
            <person name="Schneider S.L."/>
            <person name="Sharp S."/>
            <person name="Smith T.C."/>
            <person name="Stanton J.D."/>
            <person name="Ullery H.E."/>
            <person name="Wilson R.J."/>
            <person name="Serrano M.G."/>
            <person name="Buck G."/>
            <person name="Lee V."/>
            <person name="Wang Y."/>
            <person name="Carvalho R."/>
            <person name="Voegtly L."/>
            <person name="Shi R."/>
            <person name="Duckworth R."/>
            <person name="Johnson A."/>
            <person name="Loviza R."/>
            <person name="Walstead R."/>
            <person name="Shah Z."/>
            <person name="Kiflezghi M."/>
            <person name="Wade K."/>
            <person name="Ball S.L."/>
            <person name="Bradley K.W."/>
            <person name="Asai D.J."/>
            <person name="Bowman C.A."/>
            <person name="Russell D.A."/>
            <person name="Pope W.H."/>
            <person name="Jacobs-Sera D."/>
            <person name="Hendrix R.W."/>
            <person name="Hatfull G.F."/>
        </authorList>
    </citation>
    <scope>NUCLEOTIDE SEQUENCE</scope>
</reference>
<evidence type="ECO:0000256" key="5">
    <source>
        <dbReference type="SAM" id="MobiDB-lite"/>
    </source>
</evidence>
<dbReference type="GO" id="GO:0006355">
    <property type="term" value="P:regulation of DNA-templated transcription"/>
    <property type="evidence" value="ECO:0007669"/>
    <property type="project" value="InterPro"/>
</dbReference>
<evidence type="ECO:0000256" key="1">
    <source>
        <dbReference type="ARBA" id="ARBA00005820"/>
    </source>
</evidence>
<dbReference type="CDD" id="cd15831">
    <property type="entry name" value="BTAD"/>
    <property type="match status" value="1"/>
</dbReference>
<dbReference type="Gene3D" id="3.40.50.300">
    <property type="entry name" value="P-loop containing nucleotide triphosphate hydrolases"/>
    <property type="match status" value="1"/>
</dbReference>
<dbReference type="SMART" id="SM01043">
    <property type="entry name" value="BTAD"/>
    <property type="match status" value="1"/>
</dbReference>
<dbReference type="InterPro" id="IPR051677">
    <property type="entry name" value="AfsR-DnrI-RedD_regulator"/>
</dbReference>
<dbReference type="EMBL" id="CZKA01000053">
    <property type="protein sequence ID" value="CUR59102.1"/>
    <property type="molecule type" value="Genomic_DNA"/>
</dbReference>
<keyword evidence="4" id="KW-0804">Transcription</keyword>
<comment type="similarity">
    <text evidence="1">Belongs to the AfsR/DnrI/RedD regulatory family.</text>
</comment>
<sequence length="1127" mass="120911">MRICVLGACQVIDEEGAAVELGSRKPRSIVAALALTPGRPVSVDALADLVWGGEPPRTAQGSLHAYLSGLRSVLEPGRPARGAAAVIETTDHGYVLHVPQEAVDAHAFADQVGSAGRVLAPLTSQFEVGPTAAWPSRHEVSAAVDRLDDVLASWAGEPYADIPDHPDVLAARSSLERLRAAAEEARLLGLLAVGDHTGVLATTESATARNPMDEALWATHALALVRAGRQADALEALRTVRATLVEELGIDPGSRLRGLEAAVLRQAPELERTWDAPVVVTPVTDPAPAAPSPSPVGSTPHADPTVGRQAEQAVLSALLDRTAGGSFTAAQVVGEPGIGKTRLVTDLAAEARRRGLAVAWGRCSQDDGAPPLWPWRAVLETLGMSAGPDDTVLEPDVTPAQVAFARFDDIVQRVRTAATSRPLLLLLEDLHWADEATLRTLAHLLASATPDSCICVVATRRAQADATGALALVGEAFARRHADRVEVTGLPREATSALLTHVAGGPVPASLLDAWHARSGGNPFFLVELARLGHGDPERVPPTVRDVVTRRLSLLPERARQSLATAAVMGHRFRPEVIAAADGLDLDDVADDLDAARLAELVVDEEQGDVAFTHALTRDAVYLCEPEHRRARRHARVARAFESDAVVRRLVPDQEVTAELARHWLRAGASNSDRAWRAARAAAVQARSVWAHTEAMELRRAAVAAHRRAADGADRERYDLLLELATDAAHAGQWTQVEEAASEATALGRALGSPALVGRAASTLSRYCVWLPHDMEVVLEDVVDDLRWALLRTPDDDPATRCRLQLSLAVELYYVPESSAEREALVETGLALARRIADPELTWWAMRTAWMASWAPTRLQERKGWSEEGLIAAREARDPAAEAVLLITLALDELALGRVDLWIEHRATAVSIARRERLPYVMFTVHWVEMTLAAMRGDRTAVEEHQSGLASTSREVALPMVEIHAPAAAMIASLWDGTIGDTVGPMLEVFEHTGQIDAPVHQMLARAGRIDDLRRLLPHTRVSVLDLAQWSQISDWCMEVEAAASVGDVDLARRGRDVLAPYADRISLAGAAACFGPVSGYLALASATLGDLEVARAQATAAREAAGRWGWDAYVGWLDDACATLGI</sequence>
<dbReference type="SUPFAM" id="SSF48452">
    <property type="entry name" value="TPR-like"/>
    <property type="match status" value="1"/>
</dbReference>
<dbReference type="AlphaFoldDB" id="A0A2P2CDQ7"/>
<dbReference type="PANTHER" id="PTHR35807">
    <property type="entry name" value="TRANSCRIPTIONAL REGULATOR REDD-RELATED"/>
    <property type="match status" value="1"/>
</dbReference>
<dbReference type="PROSITE" id="PS51755">
    <property type="entry name" value="OMPR_PHOB"/>
    <property type="match status" value="1"/>
</dbReference>
<dbReference type="GO" id="GO:0000160">
    <property type="term" value="P:phosphorelay signal transduction system"/>
    <property type="evidence" value="ECO:0007669"/>
    <property type="project" value="InterPro"/>
</dbReference>
<dbReference type="InterPro" id="IPR005158">
    <property type="entry name" value="BTAD"/>
</dbReference>
<evidence type="ECO:0000256" key="3">
    <source>
        <dbReference type="ARBA" id="ARBA00023125"/>
    </source>
</evidence>
<dbReference type="SUPFAM" id="SSF52540">
    <property type="entry name" value="P-loop containing nucleoside triphosphate hydrolases"/>
    <property type="match status" value="1"/>
</dbReference>
<protein>
    <submittedName>
        <fullName evidence="7">Putative Transcriptional activator domain</fullName>
    </submittedName>
</protein>
<dbReference type="InterPro" id="IPR011990">
    <property type="entry name" value="TPR-like_helical_dom_sf"/>
</dbReference>
<evidence type="ECO:0000259" key="6">
    <source>
        <dbReference type="PROSITE" id="PS51755"/>
    </source>
</evidence>
<dbReference type="PANTHER" id="PTHR35807:SF1">
    <property type="entry name" value="TRANSCRIPTIONAL REGULATOR REDD"/>
    <property type="match status" value="1"/>
</dbReference>
<dbReference type="InterPro" id="IPR001867">
    <property type="entry name" value="OmpR/PhoB-type_DNA-bd"/>
</dbReference>
<dbReference type="Gene3D" id="1.25.40.10">
    <property type="entry name" value="Tetratricopeptide repeat domain"/>
    <property type="match status" value="1"/>
</dbReference>
<keyword evidence="2" id="KW-0805">Transcription regulation</keyword>
<dbReference type="Gene3D" id="1.10.10.10">
    <property type="entry name" value="Winged helix-like DNA-binding domain superfamily/Winged helix DNA-binding domain"/>
    <property type="match status" value="1"/>
</dbReference>
<gene>
    <name evidence="7" type="ORF">NOCA2570026</name>
</gene>
<dbReference type="SMART" id="SM00862">
    <property type="entry name" value="Trans_reg_C"/>
    <property type="match status" value="1"/>
</dbReference>
<feature type="region of interest" description="Disordered" evidence="5">
    <location>
        <begin position="284"/>
        <end position="306"/>
    </location>
</feature>
<dbReference type="InterPro" id="IPR041664">
    <property type="entry name" value="AAA_16"/>
</dbReference>
<accession>A0A2P2CDQ7</accession>
<dbReference type="Pfam" id="PF13191">
    <property type="entry name" value="AAA_16"/>
    <property type="match status" value="1"/>
</dbReference>